<protein>
    <recommendedName>
        <fullName evidence="2">Transposase Tc1-like domain-containing protein</fullName>
    </recommendedName>
</protein>
<dbReference type="Proteomes" id="UP001148838">
    <property type="component" value="Unassembled WGS sequence"/>
</dbReference>
<evidence type="ECO:0000256" key="1">
    <source>
        <dbReference type="ARBA" id="ARBA00004123"/>
    </source>
</evidence>
<comment type="subcellular location">
    <subcellularLocation>
        <location evidence="1">Nucleus</location>
    </subcellularLocation>
</comment>
<dbReference type="InterPro" id="IPR009057">
    <property type="entry name" value="Homeodomain-like_sf"/>
</dbReference>
<keyword evidence="4" id="KW-1185">Reference proteome</keyword>
<feature type="domain" description="Transposase Tc1-like" evidence="2">
    <location>
        <begin position="71"/>
        <end position="134"/>
    </location>
</feature>
<evidence type="ECO:0000313" key="4">
    <source>
        <dbReference type="Proteomes" id="UP001148838"/>
    </source>
</evidence>
<proteinExistence type="predicted"/>
<evidence type="ECO:0000259" key="2">
    <source>
        <dbReference type="Pfam" id="PF01498"/>
    </source>
</evidence>
<organism evidence="3 4">
    <name type="scientific">Periplaneta americana</name>
    <name type="common">American cockroach</name>
    <name type="synonym">Blatta americana</name>
    <dbReference type="NCBI Taxonomy" id="6978"/>
    <lineage>
        <taxon>Eukaryota</taxon>
        <taxon>Metazoa</taxon>
        <taxon>Ecdysozoa</taxon>
        <taxon>Arthropoda</taxon>
        <taxon>Hexapoda</taxon>
        <taxon>Insecta</taxon>
        <taxon>Pterygota</taxon>
        <taxon>Neoptera</taxon>
        <taxon>Polyneoptera</taxon>
        <taxon>Dictyoptera</taxon>
        <taxon>Blattodea</taxon>
        <taxon>Blattoidea</taxon>
        <taxon>Blattidae</taxon>
        <taxon>Blattinae</taxon>
        <taxon>Periplaneta</taxon>
    </lineage>
</organism>
<evidence type="ECO:0000313" key="3">
    <source>
        <dbReference type="EMBL" id="KAJ4436415.1"/>
    </source>
</evidence>
<gene>
    <name evidence="3" type="ORF">ANN_19048</name>
</gene>
<name>A0ABQ8SRR6_PERAM</name>
<comment type="caution">
    <text evidence="3">The sequence shown here is derived from an EMBL/GenBank/DDBJ whole genome shotgun (WGS) entry which is preliminary data.</text>
</comment>
<dbReference type="Pfam" id="PF01498">
    <property type="entry name" value="HTH_Tnp_Tc3_2"/>
    <property type="match status" value="1"/>
</dbReference>
<sequence>MPQRRQLDPVLKGRIIGRLEADQIQTEVSRALNLPQSVISRLWRWFKDTGDVRRMPVQGRPLVTTPQEDLYLTLTARRNRTMPARQLSSELAAASGVRVSRQTVYRRLRAGGLCARRPAVYVQLTRVHIRNRLQGAVRPHFIFMDDNARPHRANLVDEYHEGEHIRRVDWPAMSTDLNSLQHAWYALARRVAAHQPPWRTLSTLRNALRQEWKQLPAELLNHLIEGMPRRCDTCVAMRGNHTPY</sequence>
<accession>A0ABQ8SRR6</accession>
<dbReference type="InterPro" id="IPR036397">
    <property type="entry name" value="RNaseH_sf"/>
</dbReference>
<dbReference type="SUPFAM" id="SSF46689">
    <property type="entry name" value="Homeodomain-like"/>
    <property type="match status" value="1"/>
</dbReference>
<dbReference type="Gene3D" id="3.30.420.10">
    <property type="entry name" value="Ribonuclease H-like superfamily/Ribonuclease H"/>
    <property type="match status" value="1"/>
</dbReference>
<dbReference type="EMBL" id="JAJSOF020000023">
    <property type="protein sequence ID" value="KAJ4436415.1"/>
    <property type="molecule type" value="Genomic_DNA"/>
</dbReference>
<dbReference type="InterPro" id="IPR002492">
    <property type="entry name" value="Transposase_Tc1-like"/>
</dbReference>
<reference evidence="3 4" key="1">
    <citation type="journal article" date="2022" name="Allergy">
        <title>Genome assembly and annotation of Periplaneta americana reveal a comprehensive cockroach allergen profile.</title>
        <authorList>
            <person name="Wang L."/>
            <person name="Xiong Q."/>
            <person name="Saelim N."/>
            <person name="Wang L."/>
            <person name="Nong W."/>
            <person name="Wan A.T."/>
            <person name="Shi M."/>
            <person name="Liu X."/>
            <person name="Cao Q."/>
            <person name="Hui J.H.L."/>
            <person name="Sookrung N."/>
            <person name="Leung T.F."/>
            <person name="Tungtrongchitr A."/>
            <person name="Tsui S.K.W."/>
        </authorList>
    </citation>
    <scope>NUCLEOTIDE SEQUENCE [LARGE SCALE GENOMIC DNA]</scope>
    <source>
        <strain evidence="3">PWHHKU_190912</strain>
    </source>
</reference>